<dbReference type="GO" id="GO:0004099">
    <property type="term" value="F:chitin deacetylase activity"/>
    <property type="evidence" value="ECO:0007669"/>
    <property type="project" value="TreeGrafter"/>
</dbReference>
<dbReference type="GO" id="GO:0016020">
    <property type="term" value="C:membrane"/>
    <property type="evidence" value="ECO:0007669"/>
    <property type="project" value="TreeGrafter"/>
</dbReference>
<feature type="domain" description="NodB homology" evidence="1">
    <location>
        <begin position="169"/>
        <end position="373"/>
    </location>
</feature>
<organism evidence="2 3">
    <name type="scientific">Rhizopus oryzae</name>
    <name type="common">Mucormycosis agent</name>
    <name type="synonym">Rhizopus arrhizus var. delemar</name>
    <dbReference type="NCBI Taxonomy" id="64495"/>
    <lineage>
        <taxon>Eukaryota</taxon>
        <taxon>Fungi</taxon>
        <taxon>Fungi incertae sedis</taxon>
        <taxon>Mucoromycota</taxon>
        <taxon>Mucoromycotina</taxon>
        <taxon>Mucoromycetes</taxon>
        <taxon>Mucorales</taxon>
        <taxon>Mucorineae</taxon>
        <taxon>Rhizopodaceae</taxon>
        <taxon>Rhizopus</taxon>
    </lineage>
</organism>
<dbReference type="PANTHER" id="PTHR10587">
    <property type="entry name" value="GLYCOSYL TRANSFERASE-RELATED"/>
    <property type="match status" value="1"/>
</dbReference>
<protein>
    <recommendedName>
        <fullName evidence="1">NodB homology domain-containing protein</fullName>
    </recommendedName>
</protein>
<dbReference type="InterPro" id="IPR011330">
    <property type="entry name" value="Glyco_hydro/deAcase_b/a-brl"/>
</dbReference>
<reference evidence="2" key="1">
    <citation type="journal article" date="2020" name="Microb. Genom.">
        <title>Genetic diversity of clinical and environmental Mucorales isolates obtained from an investigation of mucormycosis cases among solid organ transplant recipients.</title>
        <authorList>
            <person name="Nguyen M.H."/>
            <person name="Kaul D."/>
            <person name="Muto C."/>
            <person name="Cheng S.J."/>
            <person name="Richter R.A."/>
            <person name="Bruno V.M."/>
            <person name="Liu G."/>
            <person name="Beyhan S."/>
            <person name="Sundermann A.J."/>
            <person name="Mounaud S."/>
            <person name="Pasculle A.W."/>
            <person name="Nierman W.C."/>
            <person name="Driscoll E."/>
            <person name="Cumbie R."/>
            <person name="Clancy C.J."/>
            <person name="Dupont C.L."/>
        </authorList>
    </citation>
    <scope>NUCLEOTIDE SEQUENCE</scope>
    <source>
        <strain evidence="2">GL16</strain>
    </source>
</reference>
<dbReference type="EMBL" id="JAANIT010002032">
    <property type="protein sequence ID" value="KAG1537782.1"/>
    <property type="molecule type" value="Genomic_DNA"/>
</dbReference>
<dbReference type="Gene3D" id="3.20.20.370">
    <property type="entry name" value="Glycoside hydrolase/deacetylase"/>
    <property type="match status" value="1"/>
</dbReference>
<dbReference type="SUPFAM" id="SSF88713">
    <property type="entry name" value="Glycoside hydrolase/deacetylase"/>
    <property type="match status" value="1"/>
</dbReference>
<dbReference type="PANTHER" id="PTHR10587:SF98">
    <property type="entry name" value="CHITIN DEACETYLASE"/>
    <property type="match status" value="1"/>
</dbReference>
<dbReference type="InterPro" id="IPR002509">
    <property type="entry name" value="NODB_dom"/>
</dbReference>
<dbReference type="GO" id="GO:0009272">
    <property type="term" value="P:fungal-type cell wall biogenesis"/>
    <property type="evidence" value="ECO:0007669"/>
    <property type="project" value="UniProtKB-ARBA"/>
</dbReference>
<dbReference type="GO" id="GO:0005975">
    <property type="term" value="P:carbohydrate metabolic process"/>
    <property type="evidence" value="ECO:0007669"/>
    <property type="project" value="InterPro"/>
</dbReference>
<comment type="caution">
    <text evidence="2">The sequence shown here is derived from an EMBL/GenBank/DDBJ whole genome shotgun (WGS) entry which is preliminary data.</text>
</comment>
<evidence type="ECO:0000313" key="2">
    <source>
        <dbReference type="EMBL" id="KAG1537782.1"/>
    </source>
</evidence>
<name>A0A9P6Y258_RHIOR</name>
<dbReference type="AlphaFoldDB" id="A0A9P6Y258"/>
<proteinExistence type="predicted"/>
<dbReference type="OrthoDB" id="407355at2759"/>
<dbReference type="Proteomes" id="UP000717996">
    <property type="component" value="Unassembled WGS sequence"/>
</dbReference>
<accession>A0A9P6Y258</accession>
<evidence type="ECO:0000313" key="3">
    <source>
        <dbReference type="Proteomes" id="UP000717996"/>
    </source>
</evidence>
<gene>
    <name evidence="2" type="ORF">G6F51_010162</name>
</gene>
<dbReference type="Pfam" id="PF01522">
    <property type="entry name" value="Polysacc_deac_1"/>
    <property type="match status" value="1"/>
</dbReference>
<sequence length="448" mass="51742">MVKYIKTISYIVLLISHDVFGNRVHSIKATNHHQHHPTAVDTADFVQTSPIWLKGIHGPPSSVVAQSYPDDDRIKAGPLSEDIYQLDVKSYPEPNKQPSTDHSEVQSVLRLLDFSKIPSIQPRKVKDWTLDVSKYDVAHDPDCWWSATVCKKPKVKYIPEDIYMCPRKGDWGLNYDDGPYKAWWPTTEKDKEYDQPRLYNYLLQHGKQKATLFFVGSNVLKFPAAAIRALNDGHVLCSHTWSHPQMTTLTDAEVVAQLYWTQKVIKETTGVTPKCWRPPYGDVDDRVRAIAWQMGMRTILWDQDSFDWNLSGGHISAKVIDSYFRSWITSRRNGTDNEHGHVTLQHENSNETIIMSEKWLPRIQKSFRVMPIHQCNNDPHPYWEESWVYPTLKEQSETHKSSDKKVKFVDNSSRDKDETLVTSLARKFDINLATLLPFTVITIAYFIA</sequence>
<dbReference type="InterPro" id="IPR050248">
    <property type="entry name" value="Polysacc_deacetylase_ArnD"/>
</dbReference>
<dbReference type="PROSITE" id="PS51677">
    <property type="entry name" value="NODB"/>
    <property type="match status" value="1"/>
</dbReference>
<evidence type="ECO:0000259" key="1">
    <source>
        <dbReference type="PROSITE" id="PS51677"/>
    </source>
</evidence>